<sequence length="249" mass="25226">MGLPGELLAAPGLTWLVAAAILAGIVRGFSGFGTGMVFLPVATQVLSPVQAITALVIMDLVGPLPNVPRALRDGHPADVARLGAGMLVALPMGVWVLYVAPPELFRYAVSLLALGLLAALVAGLRYRGPMSPPLIFGTGGLGGFLGGAAGLPGPPVILLYMASPLPPAAIRANTLLYLVLTDALLLALLGATGGLAWSALGLGLLLILPYTLANIAGAALFRPERATAYRAVAYTIIAASALSGLPLLD</sequence>
<organism evidence="9 10">
    <name type="scientific">Tranquillimonas alkanivorans</name>
    <dbReference type="NCBI Taxonomy" id="441119"/>
    <lineage>
        <taxon>Bacteria</taxon>
        <taxon>Pseudomonadati</taxon>
        <taxon>Pseudomonadota</taxon>
        <taxon>Alphaproteobacteria</taxon>
        <taxon>Rhodobacterales</taxon>
        <taxon>Roseobacteraceae</taxon>
        <taxon>Tranquillimonas</taxon>
    </lineage>
</organism>
<accession>A0A1I5QWL9</accession>
<feature type="transmembrane region" description="Helical" evidence="8">
    <location>
        <begin position="107"/>
        <end position="128"/>
    </location>
</feature>
<protein>
    <recommendedName>
        <fullName evidence="8">Probable membrane transporter protein</fullName>
    </recommendedName>
</protein>
<dbReference type="STRING" id="441119.SAMN04488047_107127"/>
<feature type="transmembrane region" description="Helical" evidence="8">
    <location>
        <begin position="134"/>
        <end position="162"/>
    </location>
</feature>
<dbReference type="Proteomes" id="UP000199356">
    <property type="component" value="Unassembled WGS sequence"/>
</dbReference>
<keyword evidence="10" id="KW-1185">Reference proteome</keyword>
<evidence type="ECO:0000313" key="10">
    <source>
        <dbReference type="Proteomes" id="UP000199356"/>
    </source>
</evidence>
<evidence type="ECO:0000256" key="3">
    <source>
        <dbReference type="ARBA" id="ARBA00022448"/>
    </source>
</evidence>
<gene>
    <name evidence="9" type="ORF">SAMN04488047_107127</name>
</gene>
<dbReference type="PANTHER" id="PTHR30269">
    <property type="entry name" value="TRANSMEMBRANE PROTEIN YFCA"/>
    <property type="match status" value="1"/>
</dbReference>
<dbReference type="InterPro" id="IPR052017">
    <property type="entry name" value="TSUP"/>
</dbReference>
<dbReference type="AlphaFoldDB" id="A0A1I5QWL9"/>
<comment type="similarity">
    <text evidence="2 8">Belongs to the 4-toluene sulfonate uptake permease (TSUP) (TC 2.A.102) family.</text>
</comment>
<feature type="transmembrane region" description="Helical" evidence="8">
    <location>
        <begin position="12"/>
        <end position="30"/>
    </location>
</feature>
<evidence type="ECO:0000256" key="5">
    <source>
        <dbReference type="ARBA" id="ARBA00022692"/>
    </source>
</evidence>
<dbReference type="EMBL" id="FOXA01000007">
    <property type="protein sequence ID" value="SFP50196.1"/>
    <property type="molecule type" value="Genomic_DNA"/>
</dbReference>
<dbReference type="PANTHER" id="PTHR30269:SF37">
    <property type="entry name" value="MEMBRANE TRANSPORTER PROTEIN"/>
    <property type="match status" value="1"/>
</dbReference>
<evidence type="ECO:0000256" key="2">
    <source>
        <dbReference type="ARBA" id="ARBA00009142"/>
    </source>
</evidence>
<dbReference type="OrthoDB" id="9795324at2"/>
<evidence type="ECO:0000256" key="7">
    <source>
        <dbReference type="ARBA" id="ARBA00023136"/>
    </source>
</evidence>
<dbReference type="RefSeq" id="WP_093421445.1">
    <property type="nucleotide sequence ID" value="NZ_FOXA01000007.1"/>
</dbReference>
<keyword evidence="7 8" id="KW-0472">Membrane</keyword>
<feature type="transmembrane region" description="Helical" evidence="8">
    <location>
        <begin position="82"/>
        <end position="100"/>
    </location>
</feature>
<dbReference type="GO" id="GO:0005886">
    <property type="term" value="C:plasma membrane"/>
    <property type="evidence" value="ECO:0007669"/>
    <property type="project" value="UniProtKB-SubCell"/>
</dbReference>
<feature type="transmembrane region" description="Helical" evidence="8">
    <location>
        <begin position="228"/>
        <end position="248"/>
    </location>
</feature>
<evidence type="ECO:0000256" key="6">
    <source>
        <dbReference type="ARBA" id="ARBA00022989"/>
    </source>
</evidence>
<dbReference type="Pfam" id="PF01925">
    <property type="entry name" value="TauE"/>
    <property type="match status" value="1"/>
</dbReference>
<comment type="subcellular location">
    <subcellularLocation>
        <location evidence="1 8">Cell membrane</location>
        <topology evidence="1 8">Multi-pass membrane protein</topology>
    </subcellularLocation>
</comment>
<keyword evidence="4 8" id="KW-1003">Cell membrane</keyword>
<name>A0A1I5QWL9_9RHOB</name>
<feature type="transmembrane region" description="Helical" evidence="8">
    <location>
        <begin position="202"/>
        <end position="221"/>
    </location>
</feature>
<proteinExistence type="inferred from homology"/>
<evidence type="ECO:0000256" key="8">
    <source>
        <dbReference type="RuleBase" id="RU363041"/>
    </source>
</evidence>
<keyword evidence="5 8" id="KW-0812">Transmembrane</keyword>
<dbReference type="InterPro" id="IPR002781">
    <property type="entry name" value="TM_pro_TauE-like"/>
</dbReference>
<reference evidence="9 10" key="1">
    <citation type="submission" date="2016-10" db="EMBL/GenBank/DDBJ databases">
        <authorList>
            <person name="de Groot N.N."/>
        </authorList>
    </citation>
    <scope>NUCLEOTIDE SEQUENCE [LARGE SCALE GENOMIC DNA]</scope>
    <source>
        <strain evidence="9 10">DSM 19547</strain>
    </source>
</reference>
<feature type="transmembrane region" description="Helical" evidence="8">
    <location>
        <begin position="174"/>
        <end position="196"/>
    </location>
</feature>
<evidence type="ECO:0000313" key="9">
    <source>
        <dbReference type="EMBL" id="SFP50196.1"/>
    </source>
</evidence>
<evidence type="ECO:0000256" key="1">
    <source>
        <dbReference type="ARBA" id="ARBA00004651"/>
    </source>
</evidence>
<keyword evidence="3" id="KW-0813">Transport</keyword>
<evidence type="ECO:0000256" key="4">
    <source>
        <dbReference type="ARBA" id="ARBA00022475"/>
    </source>
</evidence>
<keyword evidence="6 8" id="KW-1133">Transmembrane helix</keyword>